<dbReference type="GO" id="GO:0005524">
    <property type="term" value="F:ATP binding"/>
    <property type="evidence" value="ECO:0007669"/>
    <property type="project" value="UniProtKB-KW"/>
</dbReference>
<proteinExistence type="inferred from homology"/>
<dbReference type="InterPro" id="IPR003593">
    <property type="entry name" value="AAA+_ATPase"/>
</dbReference>
<dbReference type="InterPro" id="IPR027417">
    <property type="entry name" value="P-loop_NTPase"/>
</dbReference>
<organism evidence="6 7">
    <name type="scientific">Xylanimonas allomyrinae</name>
    <dbReference type="NCBI Taxonomy" id="2509459"/>
    <lineage>
        <taxon>Bacteria</taxon>
        <taxon>Bacillati</taxon>
        <taxon>Actinomycetota</taxon>
        <taxon>Actinomycetes</taxon>
        <taxon>Micrococcales</taxon>
        <taxon>Promicromonosporaceae</taxon>
        <taxon>Xylanimonas</taxon>
    </lineage>
</organism>
<dbReference type="PANTHER" id="PTHR43335">
    <property type="entry name" value="ABC TRANSPORTER, ATP-BINDING PROTEIN"/>
    <property type="match status" value="1"/>
</dbReference>
<evidence type="ECO:0000259" key="5">
    <source>
        <dbReference type="PROSITE" id="PS50893"/>
    </source>
</evidence>
<keyword evidence="2" id="KW-0813">Transport</keyword>
<dbReference type="EMBL" id="CP035495">
    <property type="protein sequence ID" value="QAY61951.1"/>
    <property type="molecule type" value="Genomic_DNA"/>
</dbReference>
<dbReference type="PANTHER" id="PTHR43335:SF4">
    <property type="entry name" value="ABC TRANSPORTER, ATP-BINDING PROTEIN"/>
    <property type="match status" value="1"/>
</dbReference>
<name>A0A4V0YDU7_9MICO</name>
<evidence type="ECO:0000256" key="4">
    <source>
        <dbReference type="ARBA" id="ARBA00022840"/>
    </source>
</evidence>
<sequence length="300" mass="32322">MAALELDSLTKSYGDRKALDGATFTVGSGEIFGFVGSNGAGKTTAMRIVLGVLAADAGEVRWQGRPITLDDRRRIGYMPEERGLYPRMRVRDQLEYLARLHGLTPASARSATQRWAETLGVAERLGDEVQKLSLGNQQRVQLAAALVHDPDVLVLDEPFSGLDPVAVDVMSGVLRERADAGVPVVFSSHQLELVERISDRVGIIKSGRMVATGSIDDLRTTDRPRWVVAGPPGAQWLGQVPGARELSRDGDRTVVETSDGDGQAVLRAALAAGPVHEFAPARPSLTDLFRHVVASEEVAR</sequence>
<protein>
    <submittedName>
        <fullName evidence="6">ABC transporter ATP-binding protein</fullName>
    </submittedName>
</protein>
<evidence type="ECO:0000256" key="1">
    <source>
        <dbReference type="ARBA" id="ARBA00005417"/>
    </source>
</evidence>
<evidence type="ECO:0000313" key="6">
    <source>
        <dbReference type="EMBL" id="QAY61951.1"/>
    </source>
</evidence>
<keyword evidence="7" id="KW-1185">Reference proteome</keyword>
<keyword evidence="3" id="KW-0547">Nucleotide-binding</keyword>
<evidence type="ECO:0000256" key="3">
    <source>
        <dbReference type="ARBA" id="ARBA00022741"/>
    </source>
</evidence>
<dbReference type="InterPro" id="IPR025302">
    <property type="entry name" value="DrrA1/2-like_C"/>
</dbReference>
<comment type="similarity">
    <text evidence="1">Belongs to the ABC transporter superfamily.</text>
</comment>
<feature type="domain" description="ABC transporter" evidence="5">
    <location>
        <begin position="4"/>
        <end position="231"/>
    </location>
</feature>
<dbReference type="RefSeq" id="WP_129201613.1">
    <property type="nucleotide sequence ID" value="NZ_CP035495.1"/>
</dbReference>
<dbReference type="Pfam" id="PF00005">
    <property type="entry name" value="ABC_tran"/>
    <property type="match status" value="1"/>
</dbReference>
<evidence type="ECO:0000256" key="2">
    <source>
        <dbReference type="ARBA" id="ARBA00022448"/>
    </source>
</evidence>
<accession>A0A4V0YDU7</accession>
<dbReference type="AlphaFoldDB" id="A0A4V0YDU7"/>
<dbReference type="SMART" id="SM00382">
    <property type="entry name" value="AAA"/>
    <property type="match status" value="1"/>
</dbReference>
<gene>
    <name evidence="6" type="ORF">ET495_00010</name>
</gene>
<dbReference type="KEGG" id="xyl:ET495_00010"/>
<reference evidence="6 7" key="1">
    <citation type="submission" date="2019-01" db="EMBL/GenBank/DDBJ databases">
        <title>Genome sequencing of strain 2JSPR-7.</title>
        <authorList>
            <person name="Heo J."/>
            <person name="Kim S.-J."/>
            <person name="Kim J.-S."/>
            <person name="Hong S.-B."/>
            <person name="Kwon S.-W."/>
        </authorList>
    </citation>
    <scope>NUCLEOTIDE SEQUENCE [LARGE SCALE GENOMIC DNA]</scope>
    <source>
        <strain evidence="6 7">2JSPR-7</strain>
    </source>
</reference>
<dbReference type="SUPFAM" id="SSF52540">
    <property type="entry name" value="P-loop containing nucleoside triphosphate hydrolases"/>
    <property type="match status" value="1"/>
</dbReference>
<dbReference type="InterPro" id="IPR003439">
    <property type="entry name" value="ABC_transporter-like_ATP-bd"/>
</dbReference>
<dbReference type="Proteomes" id="UP000291758">
    <property type="component" value="Chromosome"/>
</dbReference>
<evidence type="ECO:0000313" key="7">
    <source>
        <dbReference type="Proteomes" id="UP000291758"/>
    </source>
</evidence>
<dbReference type="InterPro" id="IPR017871">
    <property type="entry name" value="ABC_transporter-like_CS"/>
</dbReference>
<dbReference type="PROSITE" id="PS00211">
    <property type="entry name" value="ABC_TRANSPORTER_1"/>
    <property type="match status" value="1"/>
</dbReference>
<keyword evidence="4 6" id="KW-0067">ATP-binding</keyword>
<dbReference type="PROSITE" id="PS50893">
    <property type="entry name" value="ABC_TRANSPORTER_2"/>
    <property type="match status" value="1"/>
</dbReference>
<dbReference type="OrthoDB" id="9804819at2"/>
<dbReference type="Gene3D" id="3.40.50.300">
    <property type="entry name" value="P-loop containing nucleotide triphosphate hydrolases"/>
    <property type="match status" value="1"/>
</dbReference>
<dbReference type="GO" id="GO:0016887">
    <property type="term" value="F:ATP hydrolysis activity"/>
    <property type="evidence" value="ECO:0007669"/>
    <property type="project" value="InterPro"/>
</dbReference>
<dbReference type="Pfam" id="PF13732">
    <property type="entry name" value="DrrA1-3_C"/>
    <property type="match status" value="1"/>
</dbReference>